<dbReference type="PANTHER" id="PTHR23411">
    <property type="entry name" value="TAPASIN"/>
    <property type="match status" value="1"/>
</dbReference>
<dbReference type="InterPro" id="IPR036179">
    <property type="entry name" value="Ig-like_dom_sf"/>
</dbReference>
<dbReference type="InterPro" id="IPR050380">
    <property type="entry name" value="Immune_Resp_Modulators"/>
</dbReference>
<evidence type="ECO:0000256" key="2">
    <source>
        <dbReference type="SAM" id="Phobius"/>
    </source>
</evidence>
<feature type="transmembrane region" description="Helical" evidence="2">
    <location>
        <begin position="334"/>
        <end position="353"/>
    </location>
</feature>
<dbReference type="Gene3D" id="2.60.40.10">
    <property type="entry name" value="Immunoglobulins"/>
    <property type="match status" value="3"/>
</dbReference>
<evidence type="ECO:0000259" key="3">
    <source>
        <dbReference type="PROSITE" id="PS50835"/>
    </source>
</evidence>
<dbReference type="OrthoDB" id="9945861at2759"/>
<accession>A0A9D3QES7</accession>
<dbReference type="CDD" id="cd00098">
    <property type="entry name" value="IgC1"/>
    <property type="match status" value="1"/>
</dbReference>
<keyword evidence="2" id="KW-0812">Transmembrane</keyword>
<keyword evidence="1" id="KW-0393">Immunoglobulin domain</keyword>
<protein>
    <recommendedName>
        <fullName evidence="3">Ig-like domain-containing protein</fullName>
    </recommendedName>
</protein>
<feature type="domain" description="Ig-like" evidence="3">
    <location>
        <begin position="209"/>
        <end position="290"/>
    </location>
</feature>
<dbReference type="SUPFAM" id="SSF48726">
    <property type="entry name" value="Immunoglobulin"/>
    <property type="match status" value="3"/>
</dbReference>
<dbReference type="Pfam" id="PF07654">
    <property type="entry name" value="C1-set"/>
    <property type="match status" value="3"/>
</dbReference>
<gene>
    <name evidence="4" type="ORF">MATL_G00003650</name>
</gene>
<dbReference type="PROSITE" id="PS00290">
    <property type="entry name" value="IG_MHC"/>
    <property type="match status" value="1"/>
</dbReference>
<dbReference type="FunFam" id="2.60.40.10:FF:000463">
    <property type="entry name" value="Immunoglobulin heavy constant gamma 1"/>
    <property type="match status" value="1"/>
</dbReference>
<keyword evidence="2" id="KW-1133">Transmembrane helix</keyword>
<evidence type="ECO:0000256" key="1">
    <source>
        <dbReference type="ARBA" id="ARBA00023319"/>
    </source>
</evidence>
<reference evidence="4" key="1">
    <citation type="submission" date="2021-01" db="EMBL/GenBank/DDBJ databases">
        <authorList>
            <person name="Zahm M."/>
            <person name="Roques C."/>
            <person name="Cabau C."/>
            <person name="Klopp C."/>
            <person name="Donnadieu C."/>
            <person name="Jouanno E."/>
            <person name="Lampietro C."/>
            <person name="Louis A."/>
            <person name="Herpin A."/>
            <person name="Echchiki A."/>
            <person name="Berthelot C."/>
            <person name="Parey E."/>
            <person name="Roest-Crollius H."/>
            <person name="Braasch I."/>
            <person name="Postlethwait J."/>
            <person name="Bobe J."/>
            <person name="Montfort J."/>
            <person name="Bouchez O."/>
            <person name="Begum T."/>
            <person name="Mejri S."/>
            <person name="Adams A."/>
            <person name="Chen W.-J."/>
            <person name="Guiguen Y."/>
        </authorList>
    </citation>
    <scope>NUCLEOTIDE SEQUENCE</scope>
    <source>
        <strain evidence="4">YG-15Mar2019-1</strain>
        <tissue evidence="4">Brain</tissue>
    </source>
</reference>
<sequence>MFLLGPSIQTILNREDLPFTCLLVAYGMQNFSITWKVNGEVPREAGQTHSTTERTQNANGTQTLRSTFNMKARDWHMHKNVSCEARHVCSSKPQLMSLEKARDPKQPSVQILEPSESELAKSSEATIVCLVSNFFPSDIDVYWELNESKLPESQYSSSPALRYSGNSSYSMHSKLLVPKSQWKDGAYSCVVRHESFKSPLRHTVSNVFASVIPSPPQASLLRSSTELVCLVYGFSPSAINVTWILNNDTQLVEQNTTAASRGPDGRFTIRSHTRPSFWKPGVTYICRVEHVTGTLLFNITQQEVIREDDYFDENTHDTPDVENANEIWNTARTFIILFLITVLYSSFVTLVKVRTCIR</sequence>
<evidence type="ECO:0000313" key="5">
    <source>
        <dbReference type="Proteomes" id="UP001046870"/>
    </source>
</evidence>
<dbReference type="EMBL" id="JAFDVH010000001">
    <property type="protein sequence ID" value="KAG7491415.1"/>
    <property type="molecule type" value="Genomic_DNA"/>
</dbReference>
<dbReference type="InterPro" id="IPR007110">
    <property type="entry name" value="Ig-like_dom"/>
</dbReference>
<feature type="domain" description="Ig-like" evidence="3">
    <location>
        <begin position="107"/>
        <end position="205"/>
    </location>
</feature>
<dbReference type="InterPro" id="IPR003006">
    <property type="entry name" value="Ig/MHC_CS"/>
</dbReference>
<dbReference type="AlphaFoldDB" id="A0A9D3QES7"/>
<dbReference type="InterPro" id="IPR003597">
    <property type="entry name" value="Ig_C1-set"/>
</dbReference>
<organism evidence="4 5">
    <name type="scientific">Megalops atlanticus</name>
    <name type="common">Tarpon</name>
    <name type="synonym">Clupea gigantea</name>
    <dbReference type="NCBI Taxonomy" id="7932"/>
    <lineage>
        <taxon>Eukaryota</taxon>
        <taxon>Metazoa</taxon>
        <taxon>Chordata</taxon>
        <taxon>Craniata</taxon>
        <taxon>Vertebrata</taxon>
        <taxon>Euteleostomi</taxon>
        <taxon>Actinopterygii</taxon>
        <taxon>Neopterygii</taxon>
        <taxon>Teleostei</taxon>
        <taxon>Elopiformes</taxon>
        <taxon>Megalopidae</taxon>
        <taxon>Megalops</taxon>
    </lineage>
</organism>
<keyword evidence="2" id="KW-0472">Membrane</keyword>
<keyword evidence="5" id="KW-1185">Reference proteome</keyword>
<comment type="caution">
    <text evidence="4">The sequence shown here is derived from an EMBL/GenBank/DDBJ whole genome shotgun (WGS) entry which is preliminary data.</text>
</comment>
<evidence type="ECO:0000313" key="4">
    <source>
        <dbReference type="EMBL" id="KAG7491415.1"/>
    </source>
</evidence>
<dbReference type="Proteomes" id="UP001046870">
    <property type="component" value="Chromosome 1"/>
</dbReference>
<dbReference type="PROSITE" id="PS50835">
    <property type="entry name" value="IG_LIKE"/>
    <property type="match status" value="2"/>
</dbReference>
<proteinExistence type="predicted"/>
<dbReference type="SMART" id="SM00407">
    <property type="entry name" value="IGc1"/>
    <property type="match status" value="3"/>
</dbReference>
<name>A0A9D3QES7_MEGAT</name>
<dbReference type="InterPro" id="IPR013783">
    <property type="entry name" value="Ig-like_fold"/>
</dbReference>